<keyword evidence="2" id="KW-1185">Reference proteome</keyword>
<name>A0A327QNF1_9BACT</name>
<evidence type="ECO:0000313" key="1">
    <source>
        <dbReference type="EMBL" id="RAJ05182.1"/>
    </source>
</evidence>
<evidence type="ECO:0000313" key="2">
    <source>
        <dbReference type="Proteomes" id="UP000249547"/>
    </source>
</evidence>
<organism evidence="1 2">
    <name type="scientific">Chitinophaga skermanii</name>
    <dbReference type="NCBI Taxonomy" id="331697"/>
    <lineage>
        <taxon>Bacteria</taxon>
        <taxon>Pseudomonadati</taxon>
        <taxon>Bacteroidota</taxon>
        <taxon>Chitinophagia</taxon>
        <taxon>Chitinophagales</taxon>
        <taxon>Chitinophagaceae</taxon>
        <taxon>Chitinophaga</taxon>
    </lineage>
</organism>
<gene>
    <name evidence="1" type="ORF">LX64_02336</name>
</gene>
<dbReference type="EMBL" id="QLLL01000004">
    <property type="protein sequence ID" value="RAJ05182.1"/>
    <property type="molecule type" value="Genomic_DNA"/>
</dbReference>
<proteinExistence type="predicted"/>
<dbReference type="AlphaFoldDB" id="A0A327QNF1"/>
<comment type="caution">
    <text evidence="1">The sequence shown here is derived from an EMBL/GenBank/DDBJ whole genome shotgun (WGS) entry which is preliminary data.</text>
</comment>
<sequence length="54" mass="6499">MNYFVVDVKFRWGCDNSMSVGKKVFQKYFYHHNEHTNKALLGIVIEVEKEKRYA</sequence>
<accession>A0A327QNF1</accession>
<protein>
    <submittedName>
        <fullName evidence="1">Uncharacterized protein</fullName>
    </submittedName>
</protein>
<dbReference type="Proteomes" id="UP000249547">
    <property type="component" value="Unassembled WGS sequence"/>
</dbReference>
<reference evidence="1 2" key="1">
    <citation type="submission" date="2018-06" db="EMBL/GenBank/DDBJ databases">
        <title>Genomic Encyclopedia of Archaeal and Bacterial Type Strains, Phase II (KMG-II): from individual species to whole genera.</title>
        <authorList>
            <person name="Goeker M."/>
        </authorList>
    </citation>
    <scope>NUCLEOTIDE SEQUENCE [LARGE SCALE GENOMIC DNA]</scope>
    <source>
        <strain evidence="1 2">DSM 23857</strain>
    </source>
</reference>